<keyword evidence="8 9" id="KW-0472">Membrane</keyword>
<keyword evidence="4" id="KW-0479">Metal-binding</keyword>
<dbReference type="EMBL" id="JBHSIU010000130">
    <property type="protein sequence ID" value="MFC5008165.1"/>
    <property type="molecule type" value="Genomic_DNA"/>
</dbReference>
<evidence type="ECO:0000259" key="12">
    <source>
        <dbReference type="Pfam" id="PF05425"/>
    </source>
</evidence>
<dbReference type="PANTHER" id="PTHR34820:SF4">
    <property type="entry name" value="INNER MEMBRANE PROTEIN YEBZ"/>
    <property type="match status" value="1"/>
</dbReference>
<evidence type="ECO:0000256" key="5">
    <source>
        <dbReference type="ARBA" id="ARBA00022729"/>
    </source>
</evidence>
<name>A0ABV9WJA9_9ACTN</name>
<evidence type="ECO:0000256" key="9">
    <source>
        <dbReference type="SAM" id="Phobius"/>
    </source>
</evidence>
<proteinExistence type="predicted"/>
<comment type="subcellular location">
    <subcellularLocation>
        <location evidence="1">Cell membrane</location>
        <topology evidence="1">Multi-pass membrane protein</topology>
    </subcellularLocation>
</comment>
<keyword evidence="7" id="KW-0186">Copper</keyword>
<feature type="transmembrane region" description="Helical" evidence="9">
    <location>
        <begin position="285"/>
        <end position="307"/>
    </location>
</feature>
<dbReference type="Pfam" id="PF04234">
    <property type="entry name" value="CopC"/>
    <property type="match status" value="1"/>
</dbReference>
<sequence length="551" mass="56791">MTRATAALAALVTPLLAVLLWASPAQAHATVVSTAPANGSQLDAAPSAVRVTFDEPVTLPSAADAASIIDGDGRRADTGPARLEPGRRTLVIAVRARLPRGVYIASWSVVSPDSHPIGGSIQFGYGVPASTLTAPTAGGAPGTGWELGAAVAKAFVYLGLVAALGLVPAALVLGADGPERRLLWRAARIGVAGVAAGSVAQVAVQYLWESSRGGAGWAGLAGFAGSSYAAAVWVRLALLVALLVVLPWSRRFRWPAAGVLALAVLGTVVRNGHGGGGAWWQYTSTLLHVTAMTAWLGGLAALGWLLLRRRITGERLRRLPLWSWYAAAAVTTLLVSGLVQSIAGVRYPGALTTTTYGVTLIVKVLLVGVAVALGYTGNRWIRRQLAVDAGAGAPPAPGQTARLRGRVRLEAAVGAVVVVVSGVLSATTPAEAAYAPQRHVRTTAGPYDVSIAAGPLRRGPETFRITVVGRTDATPLPQSLHLSLRTPGGPQALDVRFPFRIPGAIRPGTATPVTFSGASVTVPTTGTWTGTLTVVAGRTQQYTTVFDVTVR</sequence>
<feature type="transmembrane region" description="Helical" evidence="9">
    <location>
        <begin position="154"/>
        <end position="174"/>
    </location>
</feature>
<feature type="chain" id="PRO_5047421483" evidence="10">
    <location>
        <begin position="28"/>
        <end position="551"/>
    </location>
</feature>
<feature type="domain" description="Copper resistance protein D" evidence="12">
    <location>
        <begin position="318"/>
        <end position="424"/>
    </location>
</feature>
<evidence type="ECO:0000256" key="8">
    <source>
        <dbReference type="ARBA" id="ARBA00023136"/>
    </source>
</evidence>
<feature type="domain" description="CopC" evidence="11">
    <location>
        <begin position="28"/>
        <end position="124"/>
    </location>
</feature>
<feature type="signal peptide" evidence="10">
    <location>
        <begin position="1"/>
        <end position="27"/>
    </location>
</feature>
<evidence type="ECO:0000313" key="13">
    <source>
        <dbReference type="EMBL" id="MFC5008165.1"/>
    </source>
</evidence>
<dbReference type="InterPro" id="IPR014756">
    <property type="entry name" value="Ig_E-set"/>
</dbReference>
<feature type="transmembrane region" description="Helical" evidence="9">
    <location>
        <begin position="319"/>
        <end position="343"/>
    </location>
</feature>
<evidence type="ECO:0000313" key="14">
    <source>
        <dbReference type="Proteomes" id="UP001595912"/>
    </source>
</evidence>
<evidence type="ECO:0000259" key="11">
    <source>
        <dbReference type="Pfam" id="PF04234"/>
    </source>
</evidence>
<dbReference type="Proteomes" id="UP001595912">
    <property type="component" value="Unassembled WGS sequence"/>
</dbReference>
<organism evidence="13 14">
    <name type="scientific">Dactylosporangium cerinum</name>
    <dbReference type="NCBI Taxonomy" id="1434730"/>
    <lineage>
        <taxon>Bacteria</taxon>
        <taxon>Bacillati</taxon>
        <taxon>Actinomycetota</taxon>
        <taxon>Actinomycetes</taxon>
        <taxon>Micromonosporales</taxon>
        <taxon>Micromonosporaceae</taxon>
        <taxon>Dactylosporangium</taxon>
    </lineage>
</organism>
<keyword evidence="6 9" id="KW-1133">Transmembrane helix</keyword>
<feature type="transmembrane region" description="Helical" evidence="9">
    <location>
        <begin position="254"/>
        <end position="273"/>
    </location>
</feature>
<dbReference type="Gene3D" id="2.60.40.1220">
    <property type="match status" value="1"/>
</dbReference>
<keyword evidence="14" id="KW-1185">Reference proteome</keyword>
<feature type="transmembrane region" description="Helical" evidence="9">
    <location>
        <begin position="186"/>
        <end position="208"/>
    </location>
</feature>
<evidence type="ECO:0000256" key="3">
    <source>
        <dbReference type="ARBA" id="ARBA00022692"/>
    </source>
</evidence>
<comment type="caution">
    <text evidence="13">The sequence shown here is derived from an EMBL/GenBank/DDBJ whole genome shotgun (WGS) entry which is preliminary data.</text>
</comment>
<dbReference type="InterPro" id="IPR032694">
    <property type="entry name" value="CopC/D"/>
</dbReference>
<dbReference type="Pfam" id="PF05425">
    <property type="entry name" value="CopD"/>
    <property type="match status" value="1"/>
</dbReference>
<dbReference type="InterPro" id="IPR014755">
    <property type="entry name" value="Cu-Rt/internalin_Ig-like"/>
</dbReference>
<accession>A0ABV9WJA9</accession>
<gene>
    <name evidence="13" type="ORF">ACFPIJ_61425</name>
</gene>
<keyword evidence="3 9" id="KW-0812">Transmembrane</keyword>
<dbReference type="PANTHER" id="PTHR34820">
    <property type="entry name" value="INNER MEMBRANE PROTEIN YEBZ"/>
    <property type="match status" value="1"/>
</dbReference>
<keyword evidence="2" id="KW-1003">Cell membrane</keyword>
<evidence type="ECO:0000256" key="2">
    <source>
        <dbReference type="ARBA" id="ARBA00022475"/>
    </source>
</evidence>
<evidence type="ECO:0000256" key="6">
    <source>
        <dbReference type="ARBA" id="ARBA00022989"/>
    </source>
</evidence>
<reference evidence="14" key="1">
    <citation type="journal article" date="2019" name="Int. J. Syst. Evol. Microbiol.">
        <title>The Global Catalogue of Microorganisms (GCM) 10K type strain sequencing project: providing services to taxonomists for standard genome sequencing and annotation.</title>
        <authorList>
            <consortium name="The Broad Institute Genomics Platform"/>
            <consortium name="The Broad Institute Genome Sequencing Center for Infectious Disease"/>
            <person name="Wu L."/>
            <person name="Ma J."/>
        </authorList>
    </citation>
    <scope>NUCLEOTIDE SEQUENCE [LARGE SCALE GENOMIC DNA]</scope>
    <source>
        <strain evidence="14">CGMCC 4.7152</strain>
    </source>
</reference>
<evidence type="ECO:0000256" key="4">
    <source>
        <dbReference type="ARBA" id="ARBA00022723"/>
    </source>
</evidence>
<evidence type="ECO:0000256" key="1">
    <source>
        <dbReference type="ARBA" id="ARBA00004651"/>
    </source>
</evidence>
<keyword evidence="5 10" id="KW-0732">Signal</keyword>
<evidence type="ECO:0000256" key="7">
    <source>
        <dbReference type="ARBA" id="ARBA00023008"/>
    </source>
</evidence>
<protein>
    <submittedName>
        <fullName evidence="13">Copper resistance protein CopC</fullName>
    </submittedName>
</protein>
<feature type="transmembrane region" description="Helical" evidence="9">
    <location>
        <begin position="228"/>
        <end position="247"/>
    </location>
</feature>
<feature type="transmembrane region" description="Helical" evidence="9">
    <location>
        <begin position="355"/>
        <end position="375"/>
    </location>
</feature>
<evidence type="ECO:0000256" key="10">
    <source>
        <dbReference type="SAM" id="SignalP"/>
    </source>
</evidence>
<dbReference type="RefSeq" id="WP_380128815.1">
    <property type="nucleotide sequence ID" value="NZ_JBHSIU010000130.1"/>
</dbReference>
<dbReference type="SUPFAM" id="SSF81296">
    <property type="entry name" value="E set domains"/>
    <property type="match status" value="1"/>
</dbReference>
<dbReference type="InterPro" id="IPR007348">
    <property type="entry name" value="CopC_dom"/>
</dbReference>
<dbReference type="InterPro" id="IPR008457">
    <property type="entry name" value="Cu-R_CopD_dom"/>
</dbReference>